<dbReference type="InterPro" id="IPR036411">
    <property type="entry name" value="TorD-like_sf"/>
</dbReference>
<dbReference type="PANTHER" id="PTHR34227">
    <property type="entry name" value="CHAPERONE PROTEIN YCDY"/>
    <property type="match status" value="1"/>
</dbReference>
<dbReference type="InterPro" id="IPR050289">
    <property type="entry name" value="TorD/DmsD_chaperones"/>
</dbReference>
<reference evidence="2" key="1">
    <citation type="submission" date="2014-07" db="EMBL/GenBank/DDBJ databases">
        <authorList>
            <person name="Hornung V.Bastian."/>
        </authorList>
    </citation>
    <scope>NUCLEOTIDE SEQUENCE</scope>
    <source>
        <strain evidence="2">PCE-S</strain>
    </source>
</reference>
<dbReference type="AlphaFoldDB" id="A0A098B5R0"/>
<dbReference type="SUPFAM" id="SSF89155">
    <property type="entry name" value="TorD-like"/>
    <property type="match status" value="1"/>
</dbReference>
<accession>A0A098B5R0</accession>
<evidence type="ECO:0000256" key="1">
    <source>
        <dbReference type="ARBA" id="ARBA00023186"/>
    </source>
</evidence>
<protein>
    <submittedName>
        <fullName evidence="2">Nitrate reductase delta subunit</fullName>
    </submittedName>
</protein>
<organism evidence="2">
    <name type="scientific">Desulfitobacterium hafniense</name>
    <name type="common">Desulfitobacterium frappieri</name>
    <dbReference type="NCBI Taxonomy" id="49338"/>
    <lineage>
        <taxon>Bacteria</taxon>
        <taxon>Bacillati</taxon>
        <taxon>Bacillota</taxon>
        <taxon>Clostridia</taxon>
        <taxon>Eubacteriales</taxon>
        <taxon>Desulfitobacteriaceae</taxon>
        <taxon>Desulfitobacterium</taxon>
    </lineage>
</organism>
<dbReference type="EMBL" id="LK996017">
    <property type="protein sequence ID" value="CDX04179.1"/>
    <property type="molecule type" value="Genomic_DNA"/>
</dbReference>
<dbReference type="Pfam" id="PF02613">
    <property type="entry name" value="Nitrate_red_del"/>
    <property type="match status" value="1"/>
</dbReference>
<gene>
    <name evidence="2" type="ORF">DPCES_4293</name>
</gene>
<sequence>MNIMEHREKLASRLESYNFFSYIFMTLPNTEFVDKILRLMTDGELQSKMRLDLIESYIKSCAVKTLPTVLQEILVDRTQLLRGINEDGCPPPYESLYVKRPPQDVMGEITSLYNKANCTLAEDVHDSREYIGVELNFMVMLCMKQWIALESNDANTAKNMSDLQIQFFNEHLSRWIPHYARRMYEYAQTDFYKGIALLLENWIEEESIYLSEQLNIQ</sequence>
<keyword evidence="1" id="KW-0143">Chaperone</keyword>
<dbReference type="PANTHER" id="PTHR34227:SF1">
    <property type="entry name" value="DIMETHYL SULFOXIDE REDUCTASE CHAPERONE-RELATED"/>
    <property type="match status" value="1"/>
</dbReference>
<dbReference type="InterPro" id="IPR020945">
    <property type="entry name" value="DMSO/NO3_reduct_chaperone"/>
</dbReference>
<dbReference type="Gene3D" id="1.10.3480.10">
    <property type="entry name" value="TorD-like"/>
    <property type="match status" value="1"/>
</dbReference>
<dbReference type="PATRIC" id="fig|49338.4.peg.4621"/>
<proteinExistence type="predicted"/>
<evidence type="ECO:0000313" key="2">
    <source>
        <dbReference type="EMBL" id="CDX04179.1"/>
    </source>
</evidence>
<name>A0A098B5R0_DESHA</name>